<accession>A0A1S1X1Z0</accession>
<name>A0A1S1X1Z0_9NEIS</name>
<evidence type="ECO:0008006" key="5">
    <source>
        <dbReference type="Google" id="ProtNLM"/>
    </source>
</evidence>
<dbReference type="OrthoDB" id="4380123at2"/>
<dbReference type="STRING" id="1903179.BI347_08455"/>
<evidence type="ECO:0000313" key="2">
    <source>
        <dbReference type="EMBL" id="OHX21998.1"/>
    </source>
</evidence>
<dbReference type="PANTHER" id="PTHR17985">
    <property type="entry name" value="SER/THR-RICH PROTEIN T10 IN DGCR REGION"/>
    <property type="match status" value="1"/>
</dbReference>
<protein>
    <recommendedName>
        <fullName evidence="5">NRDE family protein</fullName>
    </recommendedName>
</protein>
<sequence>MCIIAFAYKTPGMGQLVLLANRDEYYARPAAPLDWWPEYPHTLGGRDLQSGGSWMMVDGRNRFAAVTNFRDGFPAKAERSRGELVERFVVGDDDPFTFADWLRAEHHRYAPFNLLFGHTSDLFFFHSRTAQIARVTPGVHTLSNATLDTPWFKSQRLAEYLREFRRLPTEDQAYAALSDPTPAGPGQLPNTRIGLALEKTLSPIFIQGRDYGTRASMLLTVSSRGDIQFSELSWGLAGRETDRRNYNLRAGQAR</sequence>
<proteinExistence type="predicted"/>
<dbReference type="Proteomes" id="UP000180280">
    <property type="component" value="Unassembled WGS sequence"/>
</dbReference>
<dbReference type="Pfam" id="PF05742">
    <property type="entry name" value="TANGO2"/>
    <property type="match status" value="1"/>
</dbReference>
<organism evidence="1 3">
    <name type="scientific">Chromobacterium sphagni</name>
    <dbReference type="NCBI Taxonomy" id="1903179"/>
    <lineage>
        <taxon>Bacteria</taxon>
        <taxon>Pseudomonadati</taxon>
        <taxon>Pseudomonadota</taxon>
        <taxon>Betaproteobacteria</taxon>
        <taxon>Neisseriales</taxon>
        <taxon>Chromobacteriaceae</taxon>
        <taxon>Chromobacterium</taxon>
    </lineage>
</organism>
<evidence type="ECO:0000313" key="3">
    <source>
        <dbReference type="Proteomes" id="UP000180088"/>
    </source>
</evidence>
<dbReference type="InterPro" id="IPR008551">
    <property type="entry name" value="TANGO2"/>
</dbReference>
<reference evidence="3 4" key="1">
    <citation type="submission" date="2016-09" db="EMBL/GenBank/DDBJ databases">
        <title>Chromobacterium muskegensis sp. nov., an insecticidal bacterium isolated from Sphagnum bogs.</title>
        <authorList>
            <person name="Sparks M.E."/>
            <person name="Blackburn M.B."/>
            <person name="Gundersen-Rindal D.E."/>
            <person name="Mitchell A."/>
            <person name="Farrar R."/>
            <person name="Kuhar D."/>
        </authorList>
    </citation>
    <scope>NUCLEOTIDE SEQUENCE [LARGE SCALE GENOMIC DNA]</scope>
    <source>
        <strain evidence="2 4">14B-1</strain>
        <strain evidence="1 3">37-2</strain>
    </source>
</reference>
<keyword evidence="4" id="KW-1185">Reference proteome</keyword>
<dbReference type="Proteomes" id="UP000180088">
    <property type="component" value="Unassembled WGS sequence"/>
</dbReference>
<dbReference type="RefSeq" id="WP_071111947.1">
    <property type="nucleotide sequence ID" value="NZ_MKCS01000001.1"/>
</dbReference>
<dbReference type="AlphaFoldDB" id="A0A1S1X1Z0"/>
<comment type="caution">
    <text evidence="1">The sequence shown here is derived from an EMBL/GenBank/DDBJ whole genome shotgun (WGS) entry which is preliminary data.</text>
</comment>
<dbReference type="PANTHER" id="PTHR17985:SF8">
    <property type="entry name" value="TRANSPORT AND GOLGI ORGANIZATION PROTEIN 2 HOMOLOG"/>
    <property type="match status" value="1"/>
</dbReference>
<evidence type="ECO:0000313" key="1">
    <source>
        <dbReference type="EMBL" id="OHX13542.1"/>
    </source>
</evidence>
<evidence type="ECO:0000313" key="4">
    <source>
        <dbReference type="Proteomes" id="UP000180280"/>
    </source>
</evidence>
<dbReference type="EMBL" id="MKCS01000001">
    <property type="protein sequence ID" value="OHX13542.1"/>
    <property type="molecule type" value="Genomic_DNA"/>
</dbReference>
<dbReference type="EMBL" id="MKCT01000001">
    <property type="protein sequence ID" value="OHX21998.1"/>
    <property type="molecule type" value="Genomic_DNA"/>
</dbReference>
<gene>
    <name evidence="2" type="ORF">BI344_05745</name>
    <name evidence="1" type="ORF">BI347_08455</name>
</gene>